<organism evidence="1 2">
    <name type="scientific">Sphingomonas humi</name>
    <dbReference type="NCBI Taxonomy" id="335630"/>
    <lineage>
        <taxon>Bacteria</taxon>
        <taxon>Pseudomonadati</taxon>
        <taxon>Pseudomonadota</taxon>
        <taxon>Alphaproteobacteria</taxon>
        <taxon>Sphingomonadales</taxon>
        <taxon>Sphingomonadaceae</taxon>
        <taxon>Sphingomonas</taxon>
    </lineage>
</organism>
<dbReference type="NCBIfam" id="TIGR02215">
    <property type="entry name" value="phage_chp_gp8"/>
    <property type="match status" value="1"/>
</dbReference>
<proteinExistence type="predicted"/>
<protein>
    <recommendedName>
        <fullName evidence="3">Phage gp6-like head-tail connector protein</fullName>
    </recommendedName>
</protein>
<accession>A0ABP7S130</accession>
<dbReference type="Proteomes" id="UP001501310">
    <property type="component" value="Unassembled WGS sequence"/>
</dbReference>
<dbReference type="InterPro" id="IPR011738">
    <property type="entry name" value="Phage_CHP"/>
</dbReference>
<dbReference type="RefSeq" id="WP_344709807.1">
    <property type="nucleotide sequence ID" value="NZ_BAAAZD010000002.1"/>
</dbReference>
<reference evidence="2" key="1">
    <citation type="journal article" date="2019" name="Int. J. Syst. Evol. Microbiol.">
        <title>The Global Catalogue of Microorganisms (GCM) 10K type strain sequencing project: providing services to taxonomists for standard genome sequencing and annotation.</title>
        <authorList>
            <consortium name="The Broad Institute Genomics Platform"/>
            <consortium name="The Broad Institute Genome Sequencing Center for Infectious Disease"/>
            <person name="Wu L."/>
            <person name="Ma J."/>
        </authorList>
    </citation>
    <scope>NUCLEOTIDE SEQUENCE [LARGE SCALE GENOMIC DNA]</scope>
    <source>
        <strain evidence="2">JCM 16603</strain>
    </source>
</reference>
<evidence type="ECO:0008006" key="3">
    <source>
        <dbReference type="Google" id="ProtNLM"/>
    </source>
</evidence>
<dbReference type="CDD" id="cd08054">
    <property type="entry name" value="gp6"/>
    <property type="match status" value="1"/>
</dbReference>
<dbReference type="EMBL" id="BAAAZD010000002">
    <property type="protein sequence ID" value="GAA4005171.1"/>
    <property type="molecule type" value="Genomic_DNA"/>
</dbReference>
<keyword evidence="2" id="KW-1185">Reference proteome</keyword>
<name>A0ABP7S130_9SPHN</name>
<dbReference type="Gene3D" id="1.10.3230.30">
    <property type="entry name" value="Phage gp6-like head-tail connector protein"/>
    <property type="match status" value="1"/>
</dbReference>
<gene>
    <name evidence="1" type="ORF">GCM10022211_16740</name>
</gene>
<evidence type="ECO:0000313" key="2">
    <source>
        <dbReference type="Proteomes" id="UP001501310"/>
    </source>
</evidence>
<evidence type="ECO:0000313" key="1">
    <source>
        <dbReference type="EMBL" id="GAA4005171.1"/>
    </source>
</evidence>
<comment type="caution">
    <text evidence="1">The sequence shown here is derived from an EMBL/GenBank/DDBJ whole genome shotgun (WGS) entry which is preliminary data.</text>
</comment>
<sequence length="173" mass="18882">MVRQDQATLCVSLSEVQAYARVETGEEEALLAGLLRTASEWCETFLNQALVARDFELDLRSGESWTMLPLQPVRSINSVRRKGDADPLAASAYRSDIDFDGRGHIAGLPAGDTFVVSGSAGMGLTGNEIPEPIRQGILRLAAYLFANRDSLVGELPKAVTALWRPYRKTGLCR</sequence>